<keyword evidence="2" id="KW-1185">Reference proteome</keyword>
<gene>
    <name evidence="1" type="ORF">LQE99_10785</name>
</gene>
<sequence>MQQISVYVIDKGEVNFIAINDEVEEYYQVAYTVKDAAGKILERDSDCYDTV</sequence>
<organism evidence="1 2">
    <name type="scientific">Amedibacillus hominis</name>
    <dbReference type="NCBI Taxonomy" id="2897776"/>
    <lineage>
        <taxon>Bacteria</taxon>
        <taxon>Bacillati</taxon>
        <taxon>Bacillota</taxon>
        <taxon>Erysipelotrichia</taxon>
        <taxon>Erysipelotrichales</taxon>
        <taxon>Erysipelotrichaceae</taxon>
        <taxon>Amedibacillus</taxon>
    </lineage>
</organism>
<dbReference type="EMBL" id="JAKVPQ010000008">
    <property type="protein sequence ID" value="MCH4285613.1"/>
    <property type="molecule type" value="Genomic_DNA"/>
</dbReference>
<dbReference type="RefSeq" id="WP_199483628.1">
    <property type="nucleotide sequence ID" value="NZ_JAKVPQ010000008.1"/>
</dbReference>
<evidence type="ECO:0000313" key="2">
    <source>
        <dbReference type="Proteomes" id="UP001202402"/>
    </source>
</evidence>
<evidence type="ECO:0000313" key="1">
    <source>
        <dbReference type="EMBL" id="MCH4285613.1"/>
    </source>
</evidence>
<name>A0ABS9R8U6_9FIRM</name>
<proteinExistence type="predicted"/>
<accession>A0ABS9R8U6</accession>
<dbReference type="Proteomes" id="UP001202402">
    <property type="component" value="Unassembled WGS sequence"/>
</dbReference>
<comment type="caution">
    <text evidence="1">The sequence shown here is derived from an EMBL/GenBank/DDBJ whole genome shotgun (WGS) entry which is preliminary data.</text>
</comment>
<reference evidence="1 2" key="1">
    <citation type="submission" date="2022-02" db="EMBL/GenBank/DDBJ databases">
        <title>Genome of Erysipelotrichaceae sp. nov. NSJ-176 isolated from human feces.</title>
        <authorList>
            <person name="Abdugheni R."/>
        </authorList>
    </citation>
    <scope>NUCLEOTIDE SEQUENCE [LARGE SCALE GENOMIC DNA]</scope>
    <source>
        <strain evidence="1 2">NSJ-176</strain>
    </source>
</reference>
<protein>
    <submittedName>
        <fullName evidence="1">Uncharacterized protein</fullName>
    </submittedName>
</protein>